<keyword evidence="2" id="KW-0472">Membrane</keyword>
<accession>E4ZQ44</accession>
<evidence type="ECO:0000313" key="4">
    <source>
        <dbReference type="Proteomes" id="UP000002668"/>
    </source>
</evidence>
<dbReference type="Proteomes" id="UP000002668">
    <property type="component" value="Genome"/>
</dbReference>
<name>E4ZQ44_LEPMJ</name>
<organism evidence="4">
    <name type="scientific">Leptosphaeria maculans (strain JN3 / isolate v23.1.3 / race Av1-4-5-6-7-8)</name>
    <name type="common">Blackleg fungus</name>
    <name type="synonym">Phoma lingam</name>
    <dbReference type="NCBI Taxonomy" id="985895"/>
    <lineage>
        <taxon>Eukaryota</taxon>
        <taxon>Fungi</taxon>
        <taxon>Dikarya</taxon>
        <taxon>Ascomycota</taxon>
        <taxon>Pezizomycotina</taxon>
        <taxon>Dothideomycetes</taxon>
        <taxon>Pleosporomycetidae</taxon>
        <taxon>Pleosporales</taxon>
        <taxon>Pleosporineae</taxon>
        <taxon>Leptosphaeriaceae</taxon>
        <taxon>Plenodomus</taxon>
        <taxon>Plenodomus lingam/Leptosphaeria maculans species complex</taxon>
    </lineage>
</organism>
<feature type="region of interest" description="Disordered" evidence="1">
    <location>
        <begin position="815"/>
        <end position="853"/>
    </location>
</feature>
<dbReference type="OrthoDB" id="5392263at2759"/>
<feature type="transmembrane region" description="Helical" evidence="2">
    <location>
        <begin position="452"/>
        <end position="473"/>
    </location>
</feature>
<dbReference type="AlphaFoldDB" id="E4ZQ44"/>
<evidence type="ECO:0000256" key="1">
    <source>
        <dbReference type="SAM" id="MobiDB-lite"/>
    </source>
</evidence>
<feature type="region of interest" description="Disordered" evidence="1">
    <location>
        <begin position="860"/>
        <end position="879"/>
    </location>
</feature>
<evidence type="ECO:0000313" key="3">
    <source>
        <dbReference type="EMBL" id="CBX89954.1"/>
    </source>
</evidence>
<gene>
    <name evidence="3" type="ORF">LEMA_P124440.1</name>
</gene>
<dbReference type="HOGENOM" id="CLU_014763_0_0_1"/>
<keyword evidence="2" id="KW-1133">Transmembrane helix</keyword>
<protein>
    <submittedName>
        <fullName evidence="3">Uncharacterized protein</fullName>
    </submittedName>
</protein>
<sequence length="935" mass="105079">MLVSKPDAATCGEQNHCGLYYIVLLVAMFDRIDLDECHSKFSANTSLHELWGWRGLTVGFAHNYSTLISREGCKAVCGTGTEYYSWNDVSSTITTWILPVIGTLLQAPFESNAARRTLLAIARWVGSPIASLSYVLWNIKVSAKAAVMVDMAVKYDQTPDRRTDFGSMRDSMYLLLVMNQYSIKSTAALSGKEAEGLLRIVLFSKDLKLTDTDKTLRQMRRILARELRDMRRRGVVPVFVSILWFVFAFALSIQAAFGDLGGNTTAHDLALGCLLAWFPILIMGSIVDRNPIAAEAIRKKLNAIVDHVRHALRDNEHRKEFINTFQDQDDFEQLRSWVNKVTSKGEHMDDFFVEFAGQARIRWHYGVAHPILSDIENCYIAEKGRNWLAKEQEARSKLVLGPVNDEGLIWFDVREFWQVMSAIIIVGGSCGGAFVISYFTPTVGLGCRSGGYTIFFSVALGLLIMEMAVWLALSPYHVEAQWLRHTGTRLHTIDTFNRLEDDAHNRWRTFKRRVSGLVTTTKRGLLRLVVRMAMSIPCGNMKARKQRVESAITDFFVDICSMSPQRKWGVFFFRPAEGFSTIWLIYIVLAQVFGVYTTCDCLTSNWAGGGGYLDFVVQDTSNPKWVLWYWTAGTQLTALVMIFSMFYITVEWCQQSFLSTEDYEDAMDGLRMTRKYRHWTYIFRLLSRLLSSITLTPLEKLAISIGLVRKPQKTLLWTKDHSWSPEVPLAHSEPAVATSYASPSPSFELTDKSGVAARDGTQVAKTPAMAHSLFRSAFTTWPRNESDASIQPISIHAQHQASGESHQPLIRRPTEAHHTRGEMGSRSSGDGRVSLEDSYLSASPPERSSLLGPNVALHSRQGYRRASSDPGMPPSDLMDTSQNAREIGVQDVDLESGIPVHEEVDNTTVWQAARWSAPEILKTPGKVPGISIMFS</sequence>
<feature type="transmembrane region" description="Helical" evidence="2">
    <location>
        <begin position="627"/>
        <end position="648"/>
    </location>
</feature>
<dbReference type="OMA" id="WHYGVAH"/>
<keyword evidence="4" id="KW-1185">Reference proteome</keyword>
<feature type="transmembrane region" description="Helical" evidence="2">
    <location>
        <begin position="269"/>
        <end position="287"/>
    </location>
</feature>
<feature type="transmembrane region" description="Helical" evidence="2">
    <location>
        <begin position="419"/>
        <end position="440"/>
    </location>
</feature>
<dbReference type="EMBL" id="FP929114">
    <property type="protein sequence ID" value="CBX89954.1"/>
    <property type="molecule type" value="Genomic_DNA"/>
</dbReference>
<evidence type="ECO:0000256" key="2">
    <source>
        <dbReference type="SAM" id="Phobius"/>
    </source>
</evidence>
<feature type="transmembrane region" description="Helical" evidence="2">
    <location>
        <begin position="235"/>
        <end position="257"/>
    </location>
</feature>
<dbReference type="STRING" id="985895.E4ZQ44"/>
<dbReference type="InParanoid" id="E4ZQ44"/>
<keyword evidence="2" id="KW-0812">Transmembrane</keyword>
<dbReference type="VEuPathDB" id="FungiDB:LEMA_P124440.1"/>
<dbReference type="eggNOG" id="ENOG502RYAK">
    <property type="taxonomic scope" value="Eukaryota"/>
</dbReference>
<proteinExistence type="predicted"/>
<reference evidence="4" key="1">
    <citation type="journal article" date="2011" name="Nat. Commun.">
        <title>Effector diversification within compartments of the Leptosphaeria maculans genome affected by Repeat-Induced Point mutations.</title>
        <authorList>
            <person name="Rouxel T."/>
            <person name="Grandaubert J."/>
            <person name="Hane J.K."/>
            <person name="Hoede C."/>
            <person name="van de Wouw A.P."/>
            <person name="Couloux A."/>
            <person name="Dominguez V."/>
            <person name="Anthouard V."/>
            <person name="Bally P."/>
            <person name="Bourras S."/>
            <person name="Cozijnsen A.J."/>
            <person name="Ciuffetti L.M."/>
            <person name="Degrave A."/>
            <person name="Dilmaghani A."/>
            <person name="Duret L."/>
            <person name="Fudal I."/>
            <person name="Goodwin S.B."/>
            <person name="Gout L."/>
            <person name="Glaser N."/>
            <person name="Linglin J."/>
            <person name="Kema G.H.J."/>
            <person name="Lapalu N."/>
            <person name="Lawrence C.B."/>
            <person name="May K."/>
            <person name="Meyer M."/>
            <person name="Ollivier B."/>
            <person name="Poulain J."/>
            <person name="Schoch C.L."/>
            <person name="Simon A."/>
            <person name="Spatafora J.W."/>
            <person name="Stachowiak A."/>
            <person name="Turgeon B.G."/>
            <person name="Tyler B.M."/>
            <person name="Vincent D."/>
            <person name="Weissenbach J."/>
            <person name="Amselem J."/>
            <person name="Quesneville H."/>
            <person name="Oliver R.P."/>
            <person name="Wincker P."/>
            <person name="Balesdent M.-H."/>
            <person name="Howlett B.J."/>
        </authorList>
    </citation>
    <scope>NUCLEOTIDE SEQUENCE [LARGE SCALE GENOMIC DNA]</scope>
    <source>
        <strain evidence="4">JN3 / isolate v23.1.3 / race Av1-4-5-6-7-8</strain>
    </source>
</reference>